<feature type="domain" description="EF-hand" evidence="5">
    <location>
        <begin position="450"/>
        <end position="485"/>
    </location>
</feature>
<dbReference type="PANTHER" id="PTHR34524">
    <property type="entry name" value="CALCYPHOSIN"/>
    <property type="match status" value="1"/>
</dbReference>
<dbReference type="PROSITE" id="PS00018">
    <property type="entry name" value="EF_HAND_1"/>
    <property type="match status" value="1"/>
</dbReference>
<feature type="region of interest" description="Disordered" evidence="4">
    <location>
        <begin position="220"/>
        <end position="280"/>
    </location>
</feature>
<feature type="domain" description="EF-hand" evidence="5">
    <location>
        <begin position="187"/>
        <end position="222"/>
    </location>
</feature>
<dbReference type="Pfam" id="PF13499">
    <property type="entry name" value="EF-hand_7"/>
    <property type="match status" value="3"/>
</dbReference>
<evidence type="ECO:0000256" key="2">
    <source>
        <dbReference type="ARBA" id="ARBA00022737"/>
    </source>
</evidence>
<evidence type="ECO:0000256" key="3">
    <source>
        <dbReference type="ARBA" id="ARBA00022837"/>
    </source>
</evidence>
<dbReference type="SMART" id="SM00054">
    <property type="entry name" value="EFh"/>
    <property type="match status" value="6"/>
</dbReference>
<dbReference type="InterPro" id="IPR002048">
    <property type="entry name" value="EF_hand_dom"/>
</dbReference>
<keyword evidence="2" id="KW-0677">Repeat</keyword>
<dbReference type="AlphaFoldDB" id="A0A1R2B6V5"/>
<dbReference type="OrthoDB" id="26525at2759"/>
<dbReference type="GO" id="GO:0005509">
    <property type="term" value="F:calcium ion binding"/>
    <property type="evidence" value="ECO:0007669"/>
    <property type="project" value="InterPro"/>
</dbReference>
<name>A0A1R2B6V5_9CILI</name>
<reference evidence="6 7" key="1">
    <citation type="submission" date="2016-11" db="EMBL/GenBank/DDBJ databases">
        <title>The macronuclear genome of Stentor coeruleus: a giant cell with tiny introns.</title>
        <authorList>
            <person name="Slabodnick M."/>
            <person name="Ruby J.G."/>
            <person name="Reiff S.B."/>
            <person name="Swart E.C."/>
            <person name="Gosai S."/>
            <person name="Prabakaran S."/>
            <person name="Witkowska E."/>
            <person name="Larue G.E."/>
            <person name="Fisher S."/>
            <person name="Freeman R.M."/>
            <person name="Gunawardena J."/>
            <person name="Chu W."/>
            <person name="Stover N.A."/>
            <person name="Gregory B.D."/>
            <person name="Nowacki M."/>
            <person name="Derisi J."/>
            <person name="Roy S.W."/>
            <person name="Marshall W.F."/>
            <person name="Sood P."/>
        </authorList>
    </citation>
    <scope>NUCLEOTIDE SEQUENCE [LARGE SCALE GENOMIC DNA]</scope>
    <source>
        <strain evidence="6">WM001</strain>
    </source>
</reference>
<dbReference type="PANTHER" id="PTHR34524:SF6">
    <property type="entry name" value="CALCYPHOSINE LIKE"/>
    <property type="match status" value="1"/>
</dbReference>
<protein>
    <recommendedName>
        <fullName evidence="5">EF-hand domain-containing protein</fullName>
    </recommendedName>
</protein>
<evidence type="ECO:0000256" key="4">
    <source>
        <dbReference type="SAM" id="MobiDB-lite"/>
    </source>
</evidence>
<dbReference type="InterPro" id="IPR011992">
    <property type="entry name" value="EF-hand-dom_pair"/>
</dbReference>
<feature type="domain" description="EF-hand" evidence="5">
    <location>
        <begin position="34"/>
        <end position="69"/>
    </location>
</feature>
<dbReference type="InterPro" id="IPR018247">
    <property type="entry name" value="EF_Hand_1_Ca_BS"/>
</dbReference>
<dbReference type="CDD" id="cd00051">
    <property type="entry name" value="EFh"/>
    <property type="match status" value="3"/>
</dbReference>
<evidence type="ECO:0000256" key="1">
    <source>
        <dbReference type="ARBA" id="ARBA00022723"/>
    </source>
</evidence>
<keyword evidence="1" id="KW-0479">Metal-binding</keyword>
<proteinExistence type="predicted"/>
<evidence type="ECO:0000259" key="5">
    <source>
        <dbReference type="PROSITE" id="PS50222"/>
    </source>
</evidence>
<dbReference type="SUPFAM" id="SSF47473">
    <property type="entry name" value="EF-hand"/>
    <property type="match status" value="2"/>
</dbReference>
<feature type="compositionally biased region" description="Low complexity" evidence="4">
    <location>
        <begin position="245"/>
        <end position="280"/>
    </location>
</feature>
<dbReference type="PROSITE" id="PS50222">
    <property type="entry name" value="EF_HAND_2"/>
    <property type="match status" value="4"/>
</dbReference>
<comment type="caution">
    <text evidence="6">The sequence shown here is derived from an EMBL/GenBank/DDBJ whole genome shotgun (WGS) entry which is preliminary data.</text>
</comment>
<keyword evidence="3" id="KW-0106">Calcium</keyword>
<keyword evidence="7" id="KW-1185">Reference proteome</keyword>
<dbReference type="EMBL" id="MPUH01000895">
    <property type="protein sequence ID" value="OMJ72508.1"/>
    <property type="molecule type" value="Genomic_DNA"/>
</dbReference>
<dbReference type="InterPro" id="IPR051581">
    <property type="entry name" value="Ca-bind"/>
</dbReference>
<feature type="domain" description="EF-hand" evidence="5">
    <location>
        <begin position="486"/>
        <end position="521"/>
    </location>
</feature>
<accession>A0A1R2B6V5</accession>
<dbReference type="Proteomes" id="UP000187209">
    <property type="component" value="Unassembled WGS sequence"/>
</dbReference>
<evidence type="ECO:0000313" key="7">
    <source>
        <dbReference type="Proteomes" id="UP000187209"/>
    </source>
</evidence>
<sequence length="521" mass="61161">MLSPETQRRLARLLFQMAECEKSIERSRQNICSNPNFDMYSIFQLLDVRTNGKLEVTDLKSYLSRLGISVLRNNLALLIRQYDSNNDERLSLEEFQALVLPSEDLQLRKEVLSRNIHPITPYTENAIARHLELEASYQEQLETLKKSLASRADFNPIDAFRVIDVERQNFINVYEISNFLKKHGYSVTMQDLDGIIRRVDTDEDSKINYEDFTAMVIPCKKDRPQSAPRKNLNQSPLRKSSARASPMKNSYNSPSKSSLSTKKSSYSPNKSSYQSSPSKSINKQVRSKLFATVPYEDMQLIVNMFLSQIRLNLDIERERIILTKRPEFNLVDFFRIFDVNDKNFFSSSDVEGLLRDLRVPYDVDEVYLLLRHYSSYKDSVIRFSDFERMFLPRDKYFAQMLRERKGMVSPPYNRLSIFSTDTIEQIIRILRLQLQSESVAENIRKSITSKKWINFYEVFENIDVDKDGLITIGEFQDVFNRHNEFASLAELETLIEHYDKDFDRRVSYSEFIEEITPKLFI</sequence>
<organism evidence="6 7">
    <name type="scientific">Stentor coeruleus</name>
    <dbReference type="NCBI Taxonomy" id="5963"/>
    <lineage>
        <taxon>Eukaryota</taxon>
        <taxon>Sar</taxon>
        <taxon>Alveolata</taxon>
        <taxon>Ciliophora</taxon>
        <taxon>Postciliodesmatophora</taxon>
        <taxon>Heterotrichea</taxon>
        <taxon>Heterotrichida</taxon>
        <taxon>Stentoridae</taxon>
        <taxon>Stentor</taxon>
    </lineage>
</organism>
<dbReference type="Gene3D" id="1.10.238.10">
    <property type="entry name" value="EF-hand"/>
    <property type="match status" value="3"/>
</dbReference>
<gene>
    <name evidence="6" type="ORF">SteCoe_29027</name>
</gene>
<evidence type="ECO:0000313" key="6">
    <source>
        <dbReference type="EMBL" id="OMJ72508.1"/>
    </source>
</evidence>